<keyword evidence="5" id="KW-0560">Oxidoreductase</keyword>
<dbReference type="FunCoup" id="I1C798">
    <property type="interactions" value="1"/>
</dbReference>
<dbReference type="STRING" id="246409.I1C798"/>
<reference evidence="7" key="2">
    <citation type="submission" date="2012-04" db="EMBL/GenBank/DDBJ databases">
        <title>Annotation of the Rhizopus oryzae genome.</title>
        <authorList>
            <consortium name="The Broad Institute Genome Sequencing Platform"/>
            <person name="Birren B."/>
            <person name="Lander E."/>
            <person name="Galagan J."/>
            <person name="Nusbaum C."/>
            <person name="Devon K."/>
            <person name="Ma L.-J."/>
            <person name="Jaffe D."/>
            <person name="Butler J."/>
            <person name="Alvarez P."/>
            <person name="Gnerre S."/>
            <person name="Grabherr M."/>
            <person name="Kleber M."/>
            <person name="Mauceli E."/>
            <person name="Brockman W."/>
            <person name="Rounsley S."/>
            <person name="Young S."/>
            <person name="LaButti K."/>
            <person name="Pushparaj V."/>
            <person name="DeCaprio D."/>
            <person name="Crawford M."/>
            <person name="Koehrsen M."/>
            <person name="Engels R."/>
            <person name="Montgomery P."/>
            <person name="Pearson M."/>
            <person name="Howarth C."/>
            <person name="Larson L."/>
            <person name="Luoma S."/>
            <person name="White J."/>
            <person name="O'Leary S."/>
            <person name="Kodira C."/>
            <person name="Zeng Q."/>
            <person name="Yandava C."/>
            <person name="Alvarado L."/>
            <person name="Skory C.D."/>
            <person name="Ibrahim A."/>
            <person name="Lang F."/>
            <person name="Wickes B.L."/>
            <person name="Liu B."/>
        </authorList>
    </citation>
    <scope>NUCLEOTIDE SEQUENCE</scope>
    <source>
        <strain evidence="7">RA 99-880</strain>
    </source>
</reference>
<evidence type="ECO:0000313" key="9">
    <source>
        <dbReference type="Proteomes" id="UP000009138"/>
    </source>
</evidence>
<protein>
    <recommendedName>
        <fullName evidence="6">NADH:flavin oxidoreductase/NADH oxidase N-terminal domain-containing protein</fullName>
    </recommendedName>
</protein>
<dbReference type="VEuPathDB" id="FungiDB:RO3G_09038"/>
<evidence type="ECO:0000256" key="2">
    <source>
        <dbReference type="ARBA" id="ARBA00022630"/>
    </source>
</evidence>
<reference evidence="7 9" key="1">
    <citation type="journal article" date="2009" name="PLoS Genet.">
        <title>Genomic analysis of the basal lineage fungus Rhizopus oryzae reveals a whole-genome duplication.</title>
        <authorList>
            <person name="Ma L.-J."/>
            <person name="Ibrahim A.S."/>
            <person name="Skory C."/>
            <person name="Grabherr M.G."/>
            <person name="Burger G."/>
            <person name="Butler M."/>
            <person name="Elias M."/>
            <person name="Idnurm A."/>
            <person name="Lang B.F."/>
            <person name="Sone T."/>
            <person name="Abe A."/>
            <person name="Calvo S.E."/>
            <person name="Corrochano L.M."/>
            <person name="Engels R."/>
            <person name="Fu J."/>
            <person name="Hansberg W."/>
            <person name="Kim J.-M."/>
            <person name="Kodira C.D."/>
            <person name="Koehrsen M.J."/>
            <person name="Liu B."/>
            <person name="Miranda-Saavedra D."/>
            <person name="O'Leary S."/>
            <person name="Ortiz-Castellanos L."/>
            <person name="Poulter R."/>
            <person name="Rodriguez-Romero J."/>
            <person name="Ruiz-Herrera J."/>
            <person name="Shen Y.-Q."/>
            <person name="Zeng Q."/>
            <person name="Galagan J."/>
            <person name="Birren B.W."/>
            <person name="Cuomo C.A."/>
            <person name="Wickes B.L."/>
        </authorList>
    </citation>
    <scope>NUCLEOTIDE SEQUENCE [LARGE SCALE GENOMIC DNA]</scope>
    <source>
        <strain evidence="7">RA 99-880</strain>
        <strain evidence="9">RA 99-880 / ATCC MYA-4621 / FGSC 9543 / NRRL 43880</strain>
    </source>
</reference>
<evidence type="ECO:0000259" key="6">
    <source>
        <dbReference type="Pfam" id="PF00724"/>
    </source>
</evidence>
<dbReference type="Gene3D" id="3.20.20.70">
    <property type="entry name" value="Aldolase class I"/>
    <property type="match status" value="1"/>
</dbReference>
<dbReference type="InterPro" id="IPR044152">
    <property type="entry name" value="YqjM-like"/>
</dbReference>
<dbReference type="eggNOG" id="KOG0134">
    <property type="taxonomic scope" value="Eukaryota"/>
</dbReference>
<dbReference type="OrthoDB" id="72788at2759"/>
<dbReference type="InterPro" id="IPR013785">
    <property type="entry name" value="Aldolase_TIM"/>
</dbReference>
<keyword evidence="3" id="KW-0288">FMN</keyword>
<evidence type="ECO:0000313" key="7">
    <source>
        <dbReference type="EMBL" id="EIE84328.1"/>
    </source>
</evidence>
<dbReference type="GeneID" id="93616004"/>
<comment type="cofactor">
    <cofactor evidence="1">
        <name>FMN</name>
        <dbReference type="ChEBI" id="CHEBI:58210"/>
    </cofactor>
</comment>
<dbReference type="Proteomes" id="UP000009138">
    <property type="component" value="Unassembled WGS sequence"/>
</dbReference>
<dbReference type="GO" id="GO:0050661">
    <property type="term" value="F:NADP binding"/>
    <property type="evidence" value="ECO:0007669"/>
    <property type="project" value="InterPro"/>
</dbReference>
<organism evidence="7 9">
    <name type="scientific">Rhizopus delemar (strain RA 99-880 / ATCC MYA-4621 / FGSC 9543 / NRRL 43880)</name>
    <name type="common">Mucormycosis agent</name>
    <name type="synonym">Rhizopus arrhizus var. delemar</name>
    <dbReference type="NCBI Taxonomy" id="246409"/>
    <lineage>
        <taxon>Eukaryota</taxon>
        <taxon>Fungi</taxon>
        <taxon>Fungi incertae sedis</taxon>
        <taxon>Mucoromycota</taxon>
        <taxon>Mucoromycotina</taxon>
        <taxon>Mucoromycetes</taxon>
        <taxon>Mucorales</taxon>
        <taxon>Mucorineae</taxon>
        <taxon>Rhizopodaceae</taxon>
        <taxon>Rhizopus</taxon>
    </lineage>
</organism>
<dbReference type="RefSeq" id="XP_067519724.1">
    <property type="nucleotide sequence ID" value="XM_067663623.1"/>
</dbReference>
<dbReference type="EMBL" id="CH476737">
    <property type="protein sequence ID" value="EIE84329.1"/>
    <property type="molecule type" value="Genomic_DNA"/>
</dbReference>
<dbReference type="GO" id="GO:0003959">
    <property type="term" value="F:NADPH dehydrogenase activity"/>
    <property type="evidence" value="ECO:0007669"/>
    <property type="project" value="InterPro"/>
</dbReference>
<dbReference type="EMBL" id="CH476737">
    <property type="protein sequence ID" value="EIE84328.1"/>
    <property type="molecule type" value="Genomic_DNA"/>
</dbReference>
<dbReference type="PANTHER" id="PTHR43303">
    <property type="entry name" value="NADPH DEHYDROGENASE C23G7.10C-RELATED"/>
    <property type="match status" value="1"/>
</dbReference>
<keyword evidence="2" id="KW-0285">Flavoprotein</keyword>
<evidence type="ECO:0000256" key="3">
    <source>
        <dbReference type="ARBA" id="ARBA00022643"/>
    </source>
</evidence>
<dbReference type="PANTHER" id="PTHR43303:SF4">
    <property type="entry name" value="NADPH DEHYDROGENASE C23G7.10C-RELATED"/>
    <property type="match status" value="1"/>
</dbReference>
<dbReference type="InParanoid" id="I1C798"/>
<evidence type="ECO:0000256" key="4">
    <source>
        <dbReference type="ARBA" id="ARBA00022857"/>
    </source>
</evidence>
<evidence type="ECO:0000313" key="8">
    <source>
        <dbReference type="EMBL" id="EIE84329.1"/>
    </source>
</evidence>
<proteinExistence type="predicted"/>
<keyword evidence="4" id="KW-0521">NADP</keyword>
<feature type="domain" description="NADH:flavin oxidoreductase/NADH oxidase N-terminal" evidence="6">
    <location>
        <begin position="25"/>
        <end position="373"/>
    </location>
</feature>
<dbReference type="CDD" id="cd02932">
    <property type="entry name" value="OYE_YqiM_FMN"/>
    <property type="match status" value="1"/>
</dbReference>
<dbReference type="InterPro" id="IPR001155">
    <property type="entry name" value="OxRdtase_FMN_N"/>
</dbReference>
<dbReference type="SUPFAM" id="SSF51395">
    <property type="entry name" value="FMN-linked oxidoreductases"/>
    <property type="match status" value="1"/>
</dbReference>
<dbReference type="OMA" id="WPAQYQR"/>
<sequence length="391" mass="43334">MSLSTVQPHAFNSEVGKAVNVEKSKLFSPVTNKSVTYKNRIVVPPMCMYSSTDGFFNDFHLAHYASFAFKGVAAIIIEATAVEPRGRITPHDAGLWSDEHIAPLKRIVDLIKTQGTIPALQLAHAGRKASTSSLWSGSKLVPELEGGWPNDIVGPSEIPFDESHGKPRALTIPELDAIKQKWVDAAIRADKADIEVLEIHNAHGYLLQSFLSGNSNKRTDIYGGSLENRMRYPLEVIEAVRKVWPEHKPLWVRISGTDFKHPDTMERDEEGWDIYQSIEYAKALKKIGVDVIDVSGGGNRAKAAYSLFNFAKLYQVEMANAIKHQANIATAAVGRIIDPKDAEAVLKEDKADYILVGRAHLNNSGWLNHAARELGVSNVWANQYERGQRAF</sequence>
<dbReference type="Pfam" id="PF00724">
    <property type="entry name" value="Oxidored_FMN"/>
    <property type="match status" value="1"/>
</dbReference>
<dbReference type="AlphaFoldDB" id="I1C798"/>
<evidence type="ECO:0000256" key="1">
    <source>
        <dbReference type="ARBA" id="ARBA00001917"/>
    </source>
</evidence>
<name>I1C798_RHIO9</name>
<accession>I1C798</accession>
<keyword evidence="9" id="KW-1185">Reference proteome</keyword>
<dbReference type="VEuPathDB" id="FungiDB:RO3G_09039"/>
<gene>
    <name evidence="7" type="ORF">RO3G_09038</name>
    <name evidence="8" type="ORF">RO3G_09039</name>
</gene>
<evidence type="ECO:0000256" key="5">
    <source>
        <dbReference type="ARBA" id="ARBA00023002"/>
    </source>
</evidence>
<dbReference type="GO" id="GO:0010181">
    <property type="term" value="F:FMN binding"/>
    <property type="evidence" value="ECO:0007669"/>
    <property type="project" value="InterPro"/>
</dbReference>